<evidence type="ECO:0000256" key="8">
    <source>
        <dbReference type="SAM" id="Phobius"/>
    </source>
</evidence>
<keyword evidence="2 8" id="KW-0812">Transmembrane</keyword>
<dbReference type="EMBL" id="CAAALY010244289">
    <property type="protein sequence ID" value="VEL32522.1"/>
    <property type="molecule type" value="Genomic_DNA"/>
</dbReference>
<dbReference type="OrthoDB" id="9046662at2759"/>
<keyword evidence="4" id="KW-0297">G-protein coupled receptor</keyword>
<dbReference type="SUPFAM" id="SSF81321">
    <property type="entry name" value="Family A G protein-coupled receptor-like"/>
    <property type="match status" value="1"/>
</dbReference>
<evidence type="ECO:0000256" key="6">
    <source>
        <dbReference type="ARBA" id="ARBA00023170"/>
    </source>
</evidence>
<evidence type="ECO:0000256" key="7">
    <source>
        <dbReference type="ARBA" id="ARBA00023224"/>
    </source>
</evidence>
<dbReference type="Proteomes" id="UP000784294">
    <property type="component" value="Unassembled WGS sequence"/>
</dbReference>
<keyword evidence="5 8" id="KW-0472">Membrane</keyword>
<name>A0A3S5AZL2_9PLAT</name>
<evidence type="ECO:0000313" key="11">
    <source>
        <dbReference type="Proteomes" id="UP000784294"/>
    </source>
</evidence>
<dbReference type="PANTHER" id="PTHR24235">
    <property type="entry name" value="NEUROPEPTIDE Y RECEPTOR"/>
    <property type="match status" value="1"/>
</dbReference>
<dbReference type="GO" id="GO:0008188">
    <property type="term" value="F:neuropeptide receptor activity"/>
    <property type="evidence" value="ECO:0007669"/>
    <property type="project" value="TreeGrafter"/>
</dbReference>
<dbReference type="PRINTS" id="PR00237">
    <property type="entry name" value="GPCRRHODOPSN"/>
</dbReference>
<protein>
    <recommendedName>
        <fullName evidence="9">G-protein coupled receptors family 1 profile domain-containing protein</fullName>
    </recommendedName>
</protein>
<keyword evidence="3 8" id="KW-1133">Transmembrane helix</keyword>
<comment type="caution">
    <text evidence="10">The sequence shown here is derived from an EMBL/GenBank/DDBJ whole genome shotgun (WGS) entry which is preliminary data.</text>
</comment>
<evidence type="ECO:0000256" key="4">
    <source>
        <dbReference type="ARBA" id="ARBA00023040"/>
    </source>
</evidence>
<dbReference type="Pfam" id="PF00001">
    <property type="entry name" value="7tm_1"/>
    <property type="match status" value="1"/>
</dbReference>
<feature type="domain" description="G-protein coupled receptors family 1 profile" evidence="9">
    <location>
        <begin position="75"/>
        <end position="240"/>
    </location>
</feature>
<dbReference type="PROSITE" id="PS50262">
    <property type="entry name" value="G_PROTEIN_RECEP_F1_2"/>
    <property type="match status" value="1"/>
</dbReference>
<reference evidence="10" key="1">
    <citation type="submission" date="2018-11" db="EMBL/GenBank/DDBJ databases">
        <authorList>
            <consortium name="Pathogen Informatics"/>
        </authorList>
    </citation>
    <scope>NUCLEOTIDE SEQUENCE</scope>
</reference>
<feature type="transmembrane region" description="Helical" evidence="8">
    <location>
        <begin position="57"/>
        <end position="84"/>
    </location>
</feature>
<accession>A0A3S5AZL2</accession>
<sequence length="240" mass="26251">MSATLLIEQKLLTPRPASGVASPGLRTPVIPSTRANDSLQGNDLLANQSGEPVSPGIWFLVLFFYPPITVLSAIGNMLVLIIVIRRPVLHTVTNLFIANLAASDLLISLIATPVTPIAMISETWMLPDAMCKLLPVTMALCVYVSTLTSTVIAVDRYLMIVHPFVPRMKSCLLAVIIAAVWLVAILFSIPSGLYRQVVTKLDGQLDCHEKWPNRSALKVTSPHVPSSLFHRHIVLLYGKR</sequence>
<feature type="transmembrane region" description="Helical" evidence="8">
    <location>
        <begin position="96"/>
        <end position="121"/>
    </location>
</feature>
<keyword evidence="6" id="KW-0675">Receptor</keyword>
<organism evidence="10 11">
    <name type="scientific">Protopolystoma xenopodis</name>
    <dbReference type="NCBI Taxonomy" id="117903"/>
    <lineage>
        <taxon>Eukaryota</taxon>
        <taxon>Metazoa</taxon>
        <taxon>Spiralia</taxon>
        <taxon>Lophotrochozoa</taxon>
        <taxon>Platyhelminthes</taxon>
        <taxon>Monogenea</taxon>
        <taxon>Polyopisthocotylea</taxon>
        <taxon>Polystomatidea</taxon>
        <taxon>Polystomatidae</taxon>
        <taxon>Protopolystoma</taxon>
    </lineage>
</organism>
<evidence type="ECO:0000256" key="5">
    <source>
        <dbReference type="ARBA" id="ARBA00023136"/>
    </source>
</evidence>
<feature type="transmembrane region" description="Helical" evidence="8">
    <location>
        <begin position="170"/>
        <end position="189"/>
    </location>
</feature>
<dbReference type="GO" id="GO:0042923">
    <property type="term" value="F:neuropeptide binding"/>
    <property type="evidence" value="ECO:0007669"/>
    <property type="project" value="TreeGrafter"/>
</dbReference>
<evidence type="ECO:0000256" key="1">
    <source>
        <dbReference type="ARBA" id="ARBA00004141"/>
    </source>
</evidence>
<keyword evidence="7" id="KW-0807">Transducer</keyword>
<evidence type="ECO:0000259" key="9">
    <source>
        <dbReference type="PROSITE" id="PS50262"/>
    </source>
</evidence>
<feature type="transmembrane region" description="Helical" evidence="8">
    <location>
        <begin position="133"/>
        <end position="158"/>
    </location>
</feature>
<evidence type="ECO:0000256" key="2">
    <source>
        <dbReference type="ARBA" id="ARBA00022692"/>
    </source>
</evidence>
<evidence type="ECO:0000313" key="10">
    <source>
        <dbReference type="EMBL" id="VEL32522.1"/>
    </source>
</evidence>
<dbReference type="PANTHER" id="PTHR24235:SF29">
    <property type="entry name" value="GH23382P"/>
    <property type="match status" value="1"/>
</dbReference>
<dbReference type="InterPro" id="IPR000276">
    <property type="entry name" value="GPCR_Rhodpsn"/>
</dbReference>
<dbReference type="Gene3D" id="1.20.1070.10">
    <property type="entry name" value="Rhodopsin 7-helix transmembrane proteins"/>
    <property type="match status" value="1"/>
</dbReference>
<keyword evidence="11" id="KW-1185">Reference proteome</keyword>
<gene>
    <name evidence="10" type="ORF">PXEA_LOCUS25962</name>
</gene>
<dbReference type="InterPro" id="IPR017452">
    <property type="entry name" value="GPCR_Rhodpsn_7TM"/>
</dbReference>
<dbReference type="GO" id="GO:0043005">
    <property type="term" value="C:neuron projection"/>
    <property type="evidence" value="ECO:0007669"/>
    <property type="project" value="TreeGrafter"/>
</dbReference>
<comment type="subcellular location">
    <subcellularLocation>
        <location evidence="1">Membrane</location>
        <topology evidence="1">Multi-pass membrane protein</topology>
    </subcellularLocation>
</comment>
<dbReference type="GO" id="GO:0005886">
    <property type="term" value="C:plasma membrane"/>
    <property type="evidence" value="ECO:0007669"/>
    <property type="project" value="TreeGrafter"/>
</dbReference>
<proteinExistence type="predicted"/>
<dbReference type="AlphaFoldDB" id="A0A3S5AZL2"/>
<evidence type="ECO:0000256" key="3">
    <source>
        <dbReference type="ARBA" id="ARBA00022989"/>
    </source>
</evidence>